<keyword evidence="1" id="KW-0963">Cytoplasm</keyword>
<dbReference type="InterPro" id="IPR024775">
    <property type="entry name" value="DinB-like"/>
</dbReference>
<keyword evidence="3" id="KW-0378">Hydrolase</keyword>
<evidence type="ECO:0000259" key="5">
    <source>
        <dbReference type="Pfam" id="PF12867"/>
    </source>
</evidence>
<dbReference type="EMBL" id="FRXN01000002">
    <property type="protein sequence ID" value="SHO62077.1"/>
    <property type="molecule type" value="Genomic_DNA"/>
</dbReference>
<gene>
    <name evidence="6" type="ORF">SAMN04488108_1847</name>
</gene>
<dbReference type="Proteomes" id="UP000184609">
    <property type="component" value="Unassembled WGS sequence"/>
</dbReference>
<protein>
    <submittedName>
        <fullName evidence="6">DinB superfamily protein</fullName>
    </submittedName>
</protein>
<evidence type="ECO:0000256" key="3">
    <source>
        <dbReference type="ARBA" id="ARBA00022801"/>
    </source>
</evidence>
<dbReference type="InterPro" id="IPR023774">
    <property type="entry name" value="Put_metal_dep_hydrolase_YfiT"/>
</dbReference>
<dbReference type="HAMAP" id="MF_01256">
    <property type="entry name" value="YfiT_hydrol"/>
    <property type="match status" value="1"/>
</dbReference>
<keyword evidence="4" id="KW-0862">Zinc</keyword>
<dbReference type="GO" id="GO:0016787">
    <property type="term" value="F:hydrolase activity"/>
    <property type="evidence" value="ECO:0007669"/>
    <property type="project" value="UniProtKB-KW"/>
</dbReference>
<dbReference type="AlphaFoldDB" id="A0A1M7ZAX3"/>
<dbReference type="NCBIfam" id="NF009807">
    <property type="entry name" value="PRK13291.1"/>
    <property type="match status" value="1"/>
</dbReference>
<evidence type="ECO:0000256" key="2">
    <source>
        <dbReference type="ARBA" id="ARBA00022723"/>
    </source>
</evidence>
<proteinExistence type="inferred from homology"/>
<accession>A0A1M7ZAX3</accession>
<keyword evidence="7" id="KW-1185">Reference proteome</keyword>
<dbReference type="RefSeq" id="WP_170865141.1">
    <property type="nucleotide sequence ID" value="NZ_FRXN01000002.1"/>
</dbReference>
<dbReference type="GO" id="GO:0046872">
    <property type="term" value="F:metal ion binding"/>
    <property type="evidence" value="ECO:0007669"/>
    <property type="project" value="UniProtKB-KW"/>
</dbReference>
<dbReference type="STRING" id="1073327.SAMN04488108_1847"/>
<keyword evidence="2" id="KW-0479">Metal-binding</keyword>
<evidence type="ECO:0000256" key="1">
    <source>
        <dbReference type="ARBA" id="ARBA00022490"/>
    </source>
</evidence>
<dbReference type="SUPFAM" id="SSF109854">
    <property type="entry name" value="DinB/YfiT-like putative metalloenzymes"/>
    <property type="match status" value="1"/>
</dbReference>
<evidence type="ECO:0000256" key="4">
    <source>
        <dbReference type="ARBA" id="ARBA00022833"/>
    </source>
</evidence>
<organism evidence="6 7">
    <name type="scientific">Algoriphagus zhangzhouensis</name>
    <dbReference type="NCBI Taxonomy" id="1073327"/>
    <lineage>
        <taxon>Bacteria</taxon>
        <taxon>Pseudomonadati</taxon>
        <taxon>Bacteroidota</taxon>
        <taxon>Cytophagia</taxon>
        <taxon>Cytophagales</taxon>
        <taxon>Cyclobacteriaceae</taxon>
        <taxon>Algoriphagus</taxon>
    </lineage>
</organism>
<evidence type="ECO:0000313" key="6">
    <source>
        <dbReference type="EMBL" id="SHO62077.1"/>
    </source>
</evidence>
<sequence length="182" mass="21329">MTDIEFLKYPIGKFQFDPNSDEHSLQKAIETIKSLPEHLMETVKYLSEPQLDTPYRPGGWTVRQVIHHVGDSHMNALIRFKLALTEDNPTIKPYDEAAWAKLSDYSFEIELSLALIRLIHAKWVAILEHMTEADFQRTYFHPESQKAQTLLEVAHMYAWHSQHHLSHIQQLMIRENWTTPTP</sequence>
<evidence type="ECO:0000313" key="7">
    <source>
        <dbReference type="Proteomes" id="UP000184609"/>
    </source>
</evidence>
<reference evidence="7" key="1">
    <citation type="submission" date="2016-12" db="EMBL/GenBank/DDBJ databases">
        <authorList>
            <person name="Varghese N."/>
            <person name="Submissions S."/>
        </authorList>
    </citation>
    <scope>NUCLEOTIDE SEQUENCE [LARGE SCALE GENOMIC DNA]</scope>
    <source>
        <strain evidence="7">DSM 25035</strain>
    </source>
</reference>
<dbReference type="Gene3D" id="1.20.120.450">
    <property type="entry name" value="dinb family like domain"/>
    <property type="match status" value="1"/>
</dbReference>
<name>A0A1M7ZAX3_9BACT</name>
<feature type="domain" description="DinB-like" evidence="5">
    <location>
        <begin position="37"/>
        <end position="168"/>
    </location>
</feature>
<dbReference type="Pfam" id="PF12867">
    <property type="entry name" value="DinB_2"/>
    <property type="match status" value="1"/>
</dbReference>
<dbReference type="InterPro" id="IPR034660">
    <property type="entry name" value="DinB/YfiT-like"/>
</dbReference>